<dbReference type="Proteomes" id="UP001055439">
    <property type="component" value="Chromosome 10"/>
</dbReference>
<keyword evidence="3" id="KW-1185">Reference proteome</keyword>
<evidence type="ECO:0000256" key="1">
    <source>
        <dbReference type="SAM" id="MobiDB-lite"/>
    </source>
</evidence>
<sequence>MLRGKERSPLVAAAPLGPPGLELRHRASASGAEEQHGATVGRRHPPEFDPEALIIGIIPLLPALPGEIVDLLPGGGLRRVRRSDTLLGLELDVELEGLLEAAAARVAAAAAAGPREEGGEAAGKLGSGEGGGEEEEKKAGEVGVGGVAKGSGDGGDREEESDGTGDVSEGGGDEEGAGA</sequence>
<reference evidence="2" key="1">
    <citation type="submission" date="2022-05" db="EMBL/GenBank/DDBJ databases">
        <title>The Musa troglodytarum L. genome provides insights into the mechanism of non-climacteric behaviour and enrichment of carotenoids.</title>
        <authorList>
            <person name="Wang J."/>
        </authorList>
    </citation>
    <scope>NUCLEOTIDE SEQUENCE</scope>
    <source>
        <tissue evidence="2">Leaf</tissue>
    </source>
</reference>
<feature type="compositionally biased region" description="Low complexity" evidence="1">
    <location>
        <begin position="9"/>
        <end position="21"/>
    </location>
</feature>
<organism evidence="2 3">
    <name type="scientific">Musa troglodytarum</name>
    <name type="common">fe'i banana</name>
    <dbReference type="NCBI Taxonomy" id="320322"/>
    <lineage>
        <taxon>Eukaryota</taxon>
        <taxon>Viridiplantae</taxon>
        <taxon>Streptophyta</taxon>
        <taxon>Embryophyta</taxon>
        <taxon>Tracheophyta</taxon>
        <taxon>Spermatophyta</taxon>
        <taxon>Magnoliopsida</taxon>
        <taxon>Liliopsida</taxon>
        <taxon>Zingiberales</taxon>
        <taxon>Musaceae</taxon>
        <taxon>Musa</taxon>
    </lineage>
</organism>
<keyword evidence="2" id="KW-0067">ATP-binding</keyword>
<proteinExistence type="predicted"/>
<feature type="compositionally biased region" description="Gly residues" evidence="1">
    <location>
        <begin position="142"/>
        <end position="153"/>
    </location>
</feature>
<protein>
    <submittedName>
        <fullName evidence="2">DEAD-box ATP-dependent RNA helicase</fullName>
    </submittedName>
</protein>
<keyword evidence="2" id="KW-0378">Hydrolase</keyword>
<dbReference type="EMBL" id="CP097503">
    <property type="protein sequence ID" value="URD84580.1"/>
    <property type="molecule type" value="Genomic_DNA"/>
</dbReference>
<keyword evidence="2" id="KW-0347">Helicase</keyword>
<gene>
    <name evidence="2" type="ORF">MUK42_37270</name>
</gene>
<accession>A0A9E7EV53</accession>
<feature type="region of interest" description="Disordered" evidence="1">
    <location>
        <begin position="1"/>
        <end position="44"/>
    </location>
</feature>
<evidence type="ECO:0000313" key="2">
    <source>
        <dbReference type="EMBL" id="URD84580.1"/>
    </source>
</evidence>
<name>A0A9E7EV53_9LILI</name>
<dbReference type="AlphaFoldDB" id="A0A9E7EV53"/>
<feature type="region of interest" description="Disordered" evidence="1">
    <location>
        <begin position="111"/>
        <end position="179"/>
    </location>
</feature>
<keyword evidence="2" id="KW-0547">Nucleotide-binding</keyword>
<dbReference type="GO" id="GO:0004386">
    <property type="term" value="F:helicase activity"/>
    <property type="evidence" value="ECO:0007669"/>
    <property type="project" value="UniProtKB-KW"/>
</dbReference>
<evidence type="ECO:0000313" key="3">
    <source>
        <dbReference type="Proteomes" id="UP001055439"/>
    </source>
</evidence>